<feature type="transmembrane region" description="Helical" evidence="1">
    <location>
        <begin position="258"/>
        <end position="284"/>
    </location>
</feature>
<feature type="transmembrane region" description="Helical" evidence="1">
    <location>
        <begin position="334"/>
        <end position="353"/>
    </location>
</feature>
<keyword evidence="1" id="KW-1133">Transmembrane helix</keyword>
<keyword evidence="1" id="KW-0472">Membrane</keyword>
<feature type="transmembrane region" description="Helical" evidence="1">
    <location>
        <begin position="186"/>
        <end position="207"/>
    </location>
</feature>
<evidence type="ECO:0000256" key="1">
    <source>
        <dbReference type="SAM" id="Phobius"/>
    </source>
</evidence>
<accession>A0A6G7VL41</accession>
<sequence>MPKPQNSTSLAGALTTLHRGLMPFVMFAGVTLIFVESVWLTIVANLALVVFLAMGWRRFSVGTWVPVLLSLATFALALWKGVSTEVLLDALGRMLFLAALISMMGTLRSAAALAPEVIQAGTYLTGQPASRRYIALTFGGHLFGVLINFGGLALLLDMATRSMKSEASLNLPAAIREVKLKRMTLAIVRGFGLISLWSPLGFSANVILITLPGLTYLDFGPVGFVMSFVFIAIGWSFDQVERRRIGTVAVARPKPPAGSWLGAVMLVGHVLALGLLIFVVHGIFPLSFQEGLMTLIPTYAFFWVIWSTRTAPRAGLREAGKIVMQRLPNSAGEVGVFASAGFLSVMLLALIPVESLRLIIADFGLGAISLALCIVFGIVLMAFLGINPIVSASVLGAVASQLAVPGLSDAAIAFSIIGGWTTVIGLSPFITTIIFCAAIIERPPILIGLKWNRAYSLTILTLWCAFLITLMLTGAV</sequence>
<reference evidence="2 3" key="1">
    <citation type="submission" date="2020-03" db="EMBL/GenBank/DDBJ databases">
        <title>Complete genome sequence of Monaibacterium sp. ALG8 with diverse plasmids.</title>
        <authorList>
            <person name="Sun C."/>
        </authorList>
    </citation>
    <scope>NUCLEOTIDE SEQUENCE [LARGE SCALE GENOMIC DNA]</scope>
    <source>
        <strain evidence="2 3">ALG8</strain>
    </source>
</reference>
<feature type="transmembrane region" description="Helical" evidence="1">
    <location>
        <begin position="21"/>
        <end position="53"/>
    </location>
</feature>
<feature type="transmembrane region" description="Helical" evidence="1">
    <location>
        <begin position="133"/>
        <end position="156"/>
    </location>
</feature>
<evidence type="ECO:0000313" key="2">
    <source>
        <dbReference type="EMBL" id="QIK40568.1"/>
    </source>
</evidence>
<dbReference type="KEGG" id="mon:G8E03_07195"/>
<dbReference type="EMBL" id="CP049811">
    <property type="protein sequence ID" value="QIK40568.1"/>
    <property type="molecule type" value="Genomic_DNA"/>
</dbReference>
<feature type="transmembrane region" description="Helical" evidence="1">
    <location>
        <begin position="91"/>
        <end position="113"/>
    </location>
</feature>
<feature type="transmembrane region" description="Helical" evidence="1">
    <location>
        <begin position="410"/>
        <end position="440"/>
    </location>
</feature>
<name>A0A6G7VL41_9RHOB</name>
<feature type="transmembrane region" description="Helical" evidence="1">
    <location>
        <begin position="59"/>
        <end position="79"/>
    </location>
</feature>
<feature type="transmembrane region" description="Helical" evidence="1">
    <location>
        <begin position="365"/>
        <end position="390"/>
    </location>
</feature>
<protein>
    <submittedName>
        <fullName evidence="2">Uncharacterized protein</fullName>
    </submittedName>
</protein>
<dbReference type="RefSeq" id="WP_166190181.1">
    <property type="nucleotide sequence ID" value="NZ_CP049811.1"/>
</dbReference>
<feature type="transmembrane region" description="Helical" evidence="1">
    <location>
        <begin position="452"/>
        <end position="472"/>
    </location>
</feature>
<keyword evidence="1" id="KW-0812">Transmembrane</keyword>
<keyword evidence="3" id="KW-1185">Reference proteome</keyword>
<proteinExistence type="predicted"/>
<feature type="transmembrane region" description="Helical" evidence="1">
    <location>
        <begin position="219"/>
        <end position="237"/>
    </location>
</feature>
<evidence type="ECO:0000313" key="3">
    <source>
        <dbReference type="Proteomes" id="UP000500791"/>
    </source>
</evidence>
<organism evidence="2 3">
    <name type="scientific">Pontivivens nitratireducens</name>
    <dbReference type="NCBI Taxonomy" id="2758038"/>
    <lineage>
        <taxon>Bacteria</taxon>
        <taxon>Pseudomonadati</taxon>
        <taxon>Pseudomonadota</taxon>
        <taxon>Alphaproteobacteria</taxon>
        <taxon>Rhodobacterales</taxon>
        <taxon>Paracoccaceae</taxon>
        <taxon>Pontivivens</taxon>
    </lineage>
</organism>
<gene>
    <name evidence="2" type="ORF">G8E03_07195</name>
</gene>
<dbReference type="Proteomes" id="UP000500791">
    <property type="component" value="Chromosome"/>
</dbReference>
<dbReference type="AlphaFoldDB" id="A0A6G7VL41"/>